<dbReference type="Pfam" id="PF00689">
    <property type="entry name" value="Cation_ATPase_C"/>
    <property type="match status" value="1"/>
</dbReference>
<dbReference type="InterPro" id="IPR004014">
    <property type="entry name" value="ATPase_P-typ_cation-transptr_N"/>
</dbReference>
<dbReference type="GO" id="GO:0005524">
    <property type="term" value="F:ATP binding"/>
    <property type="evidence" value="ECO:0007669"/>
    <property type="project" value="UniProtKB-KW"/>
</dbReference>
<dbReference type="InterPro" id="IPR023299">
    <property type="entry name" value="ATPase_P-typ_cyto_dom_N"/>
</dbReference>
<dbReference type="Pfam" id="PF00122">
    <property type="entry name" value="E1-E2_ATPase"/>
    <property type="match status" value="1"/>
</dbReference>
<evidence type="ECO:0000256" key="6">
    <source>
        <dbReference type="ARBA" id="ARBA00022475"/>
    </source>
</evidence>
<dbReference type="GO" id="GO:0016887">
    <property type="term" value="F:ATP hydrolysis activity"/>
    <property type="evidence" value="ECO:0007669"/>
    <property type="project" value="InterPro"/>
</dbReference>
<protein>
    <recommendedName>
        <fullName evidence="5">Magnesium-transporting ATPase, P-type 1</fullName>
        <ecNumber evidence="4">7.2.2.14</ecNumber>
    </recommendedName>
    <alternativeName>
        <fullName evidence="16">Mg(2+) transport ATPase, P-type 1</fullName>
    </alternativeName>
</protein>
<dbReference type="InterPro" id="IPR018303">
    <property type="entry name" value="ATPase_P-typ_P_site"/>
</dbReference>
<dbReference type="PANTHER" id="PTHR42861">
    <property type="entry name" value="CALCIUM-TRANSPORTING ATPASE"/>
    <property type="match status" value="1"/>
</dbReference>
<comment type="caution">
    <text evidence="20">The sequence shown here is derived from an EMBL/GenBank/DDBJ whole genome shotgun (WGS) entry which is preliminary data.</text>
</comment>
<dbReference type="Proteomes" id="UP000178240">
    <property type="component" value="Unassembled WGS sequence"/>
</dbReference>
<dbReference type="SFLD" id="SFLDG00002">
    <property type="entry name" value="C1.7:_P-type_atpase_like"/>
    <property type="match status" value="1"/>
</dbReference>
<dbReference type="PRINTS" id="PR01836">
    <property type="entry name" value="MGATPASE"/>
</dbReference>
<evidence type="ECO:0000256" key="16">
    <source>
        <dbReference type="ARBA" id="ARBA00029806"/>
    </source>
</evidence>
<name>A0A1G1Y122_9BACT</name>
<keyword evidence="15 18" id="KW-0472">Membrane</keyword>
<dbReference type="SUPFAM" id="SSF81653">
    <property type="entry name" value="Calcium ATPase, transduction domain A"/>
    <property type="match status" value="1"/>
</dbReference>
<evidence type="ECO:0000256" key="12">
    <source>
        <dbReference type="ARBA" id="ARBA00022842"/>
    </source>
</evidence>
<evidence type="ECO:0000256" key="4">
    <source>
        <dbReference type="ARBA" id="ARBA00012786"/>
    </source>
</evidence>
<dbReference type="InterPro" id="IPR036412">
    <property type="entry name" value="HAD-like_sf"/>
</dbReference>
<dbReference type="InterPro" id="IPR006415">
    <property type="entry name" value="P-type_ATPase_IIIB"/>
</dbReference>
<dbReference type="GO" id="GO:0015444">
    <property type="term" value="F:P-type magnesium transporter activity"/>
    <property type="evidence" value="ECO:0007669"/>
    <property type="project" value="UniProtKB-EC"/>
</dbReference>
<keyword evidence="11" id="KW-0067">ATP-binding</keyword>
<keyword evidence="8" id="KW-0597">Phosphoprotein</keyword>
<keyword evidence="13" id="KW-1278">Translocase</keyword>
<dbReference type="Gene3D" id="2.70.150.10">
    <property type="entry name" value="Calcium-transporting ATPase, cytoplasmic transduction domain A"/>
    <property type="match status" value="1"/>
</dbReference>
<feature type="transmembrane region" description="Helical" evidence="18">
    <location>
        <begin position="724"/>
        <end position="747"/>
    </location>
</feature>
<feature type="transmembrane region" description="Helical" evidence="18">
    <location>
        <begin position="785"/>
        <end position="804"/>
    </location>
</feature>
<reference evidence="20 21" key="1">
    <citation type="journal article" date="2016" name="Nat. Commun.">
        <title>Thousands of microbial genomes shed light on interconnected biogeochemical processes in an aquifer system.</title>
        <authorList>
            <person name="Anantharaman K."/>
            <person name="Brown C.T."/>
            <person name="Hug L.A."/>
            <person name="Sharon I."/>
            <person name="Castelle C.J."/>
            <person name="Probst A.J."/>
            <person name="Thomas B.C."/>
            <person name="Singh A."/>
            <person name="Wilkins M.J."/>
            <person name="Karaoz U."/>
            <person name="Brodie E.L."/>
            <person name="Williams K.H."/>
            <person name="Hubbard S.S."/>
            <person name="Banfield J.F."/>
        </authorList>
    </citation>
    <scope>NUCLEOTIDE SEQUENCE [LARGE SCALE GENOMIC DNA]</scope>
</reference>
<evidence type="ECO:0000256" key="14">
    <source>
        <dbReference type="ARBA" id="ARBA00022989"/>
    </source>
</evidence>
<feature type="transmembrane region" description="Helical" evidence="18">
    <location>
        <begin position="810"/>
        <end position="835"/>
    </location>
</feature>
<keyword evidence="12" id="KW-0460">Magnesium</keyword>
<dbReference type="InterPro" id="IPR044492">
    <property type="entry name" value="P_typ_ATPase_HD_dom"/>
</dbReference>
<sequence>MNNHGPEYWTMSISQVLTALDSKKSGLISLAAKKRLFLHGKNEIKSQGQNSAWTIFLSQFKSPLVLILLLASLLAGFLGEVISTVIIVLIILMSALLGFSQEYKSEKIISRLRKKVALKVSVIRDKKTKLIDATELVIGDIVLLELGKVIPADLRLIETDDLLINEAMLTGESFPVEKNVASHQVQYYLPQSMQNLAFAGTHVVQGSAKGIVIKTGKNTELGKMANLLQAKPEITEFQKGIADFGIFLFRIIIIFSLTIFLFLAVFKHEWIQSLLFSLAIAVGLSPELLPIIITINLAKGAKKMAKKQVIVKRLMSIENLGNTDILCTDKTGTLTAGNIALKNYSDFKQGESPQVLQYAALCNTFTATKNIAGNPLDEAIFDYLKKNRRKIIVNGFKIIDTLAFDFQRRRMSVIVQNKSERLLIGKGAVEEMLKICAKIKINNKVVNLKPHLKKIRGQILSIERQGFKTLLLAAKTIETKEHYGLEDENDLTLLGYLTFSDPLKKTVKEVLPQLQNLGVAVKILTGDNESVTRRLLKEINFKITGLMVGDQLEKMSDQTLKKTIGDFNVFVRITPEHKLRIVNALKKRKYTVSFLGDGANDAPALRAADVGISVDSAVDIAKEAADVILMQKSLSVITDGIIEGRKTFGNTLKYIFATISSNYGNMFSVVGAAFILPFIPLLPAQILLLNFLSDFPMLALSTDNVDAEYLKKPKHWNIKIISRFMNYFGLISSVFDFITFGFLLYIFGYIAPLFQAGWFWESFLTEVILIFVIRTKKPFWQSRPAKTLSLAAILTTLLVILFLYSPLRAYFGFGFLPLSALLMIIAITLIYFLVVEFGKKLFYKKFEI</sequence>
<evidence type="ECO:0000256" key="2">
    <source>
        <dbReference type="ARBA" id="ARBA00004429"/>
    </source>
</evidence>
<evidence type="ECO:0000256" key="17">
    <source>
        <dbReference type="ARBA" id="ARBA00047295"/>
    </source>
</evidence>
<keyword evidence="9 18" id="KW-0812">Transmembrane</keyword>
<dbReference type="SUPFAM" id="SSF81665">
    <property type="entry name" value="Calcium ATPase, transmembrane domain M"/>
    <property type="match status" value="1"/>
</dbReference>
<comment type="similarity">
    <text evidence="3">Belongs to the cation transport ATPase (P-type) (TC 3.A.3) family. Type IIIB subfamily.</text>
</comment>
<gene>
    <name evidence="20" type="ORF">A2744_00330</name>
</gene>
<evidence type="ECO:0000256" key="11">
    <source>
        <dbReference type="ARBA" id="ARBA00022840"/>
    </source>
</evidence>
<evidence type="ECO:0000313" key="20">
    <source>
        <dbReference type="EMBL" id="OGY45998.1"/>
    </source>
</evidence>
<comment type="subcellular location">
    <subcellularLocation>
        <location evidence="2">Cell inner membrane</location>
        <topology evidence="2">Multi-pass membrane protein</topology>
    </subcellularLocation>
</comment>
<dbReference type="InterPro" id="IPR023298">
    <property type="entry name" value="ATPase_P-typ_TM_dom_sf"/>
</dbReference>
<proteinExistence type="inferred from homology"/>
<evidence type="ECO:0000313" key="21">
    <source>
        <dbReference type="Proteomes" id="UP000178240"/>
    </source>
</evidence>
<dbReference type="InterPro" id="IPR023214">
    <property type="entry name" value="HAD_sf"/>
</dbReference>
<dbReference type="SFLD" id="SFLDS00003">
    <property type="entry name" value="Haloacid_Dehalogenase"/>
    <property type="match status" value="1"/>
</dbReference>
<comment type="function">
    <text evidence="1">Mediates magnesium influx to the cytosol.</text>
</comment>
<feature type="transmembrane region" description="Helical" evidence="18">
    <location>
        <begin position="753"/>
        <end position="773"/>
    </location>
</feature>
<evidence type="ECO:0000259" key="19">
    <source>
        <dbReference type="SMART" id="SM00831"/>
    </source>
</evidence>
<evidence type="ECO:0000256" key="10">
    <source>
        <dbReference type="ARBA" id="ARBA00022741"/>
    </source>
</evidence>
<dbReference type="PROSITE" id="PS00154">
    <property type="entry name" value="ATPASE_E1_E2"/>
    <property type="match status" value="1"/>
</dbReference>
<dbReference type="GO" id="GO:0005886">
    <property type="term" value="C:plasma membrane"/>
    <property type="evidence" value="ECO:0007669"/>
    <property type="project" value="UniProtKB-SubCell"/>
</dbReference>
<evidence type="ECO:0000256" key="8">
    <source>
        <dbReference type="ARBA" id="ARBA00022553"/>
    </source>
</evidence>
<evidence type="ECO:0000256" key="15">
    <source>
        <dbReference type="ARBA" id="ARBA00023136"/>
    </source>
</evidence>
<dbReference type="AlphaFoldDB" id="A0A1G1Y122"/>
<keyword evidence="6" id="KW-1003">Cell membrane</keyword>
<dbReference type="Pfam" id="PF13246">
    <property type="entry name" value="Cation_ATPase"/>
    <property type="match status" value="1"/>
</dbReference>
<evidence type="ECO:0000256" key="1">
    <source>
        <dbReference type="ARBA" id="ARBA00003954"/>
    </source>
</evidence>
<dbReference type="Pfam" id="PF00690">
    <property type="entry name" value="Cation_ATPase_N"/>
    <property type="match status" value="1"/>
</dbReference>
<evidence type="ECO:0000256" key="3">
    <source>
        <dbReference type="ARBA" id="ARBA00008746"/>
    </source>
</evidence>
<keyword evidence="10" id="KW-0547">Nucleotide-binding</keyword>
<feature type="transmembrane region" description="Helical" evidence="18">
    <location>
        <begin position="64"/>
        <end position="97"/>
    </location>
</feature>
<evidence type="ECO:0000256" key="18">
    <source>
        <dbReference type="SAM" id="Phobius"/>
    </source>
</evidence>
<dbReference type="InterPro" id="IPR006068">
    <property type="entry name" value="ATPase_P-typ_cation-transptr_C"/>
</dbReference>
<feature type="transmembrane region" description="Helical" evidence="18">
    <location>
        <begin position="247"/>
        <end position="266"/>
    </location>
</feature>
<dbReference type="Gene3D" id="3.40.50.1000">
    <property type="entry name" value="HAD superfamily/HAD-like"/>
    <property type="match status" value="1"/>
</dbReference>
<feature type="transmembrane region" description="Helical" evidence="18">
    <location>
        <begin position="278"/>
        <end position="298"/>
    </location>
</feature>
<organism evidence="20 21">
    <name type="scientific">Candidatus Buchananbacteria bacterium RIFCSPHIGHO2_01_FULL_44_11</name>
    <dbReference type="NCBI Taxonomy" id="1797535"/>
    <lineage>
        <taxon>Bacteria</taxon>
        <taxon>Candidatus Buchananiibacteriota</taxon>
    </lineage>
</organism>
<dbReference type="SFLD" id="SFLDF00027">
    <property type="entry name" value="p-type_atpase"/>
    <property type="match status" value="1"/>
</dbReference>
<dbReference type="InterPro" id="IPR001757">
    <property type="entry name" value="P_typ_ATPase"/>
</dbReference>
<evidence type="ECO:0000256" key="5">
    <source>
        <dbReference type="ARBA" id="ARBA00013555"/>
    </source>
</evidence>
<dbReference type="Gene3D" id="1.20.1110.10">
    <property type="entry name" value="Calcium-transporting ATPase, transmembrane domain"/>
    <property type="match status" value="1"/>
</dbReference>
<dbReference type="STRING" id="1797535.A2744_00330"/>
<comment type="catalytic activity">
    <reaction evidence="17">
        <text>Mg(2+)(out) + ATP + H2O = Mg(2+)(in) + ADP + phosphate + H(+)</text>
        <dbReference type="Rhea" id="RHEA:10260"/>
        <dbReference type="ChEBI" id="CHEBI:15377"/>
        <dbReference type="ChEBI" id="CHEBI:15378"/>
        <dbReference type="ChEBI" id="CHEBI:18420"/>
        <dbReference type="ChEBI" id="CHEBI:30616"/>
        <dbReference type="ChEBI" id="CHEBI:43474"/>
        <dbReference type="ChEBI" id="CHEBI:456216"/>
        <dbReference type="EC" id="7.2.2.14"/>
    </reaction>
</comment>
<dbReference type="Gene3D" id="3.40.1110.10">
    <property type="entry name" value="Calcium-transporting ATPase, cytoplasmic domain N"/>
    <property type="match status" value="1"/>
</dbReference>
<dbReference type="SMART" id="SM00831">
    <property type="entry name" value="Cation_ATPase_N"/>
    <property type="match status" value="1"/>
</dbReference>
<keyword evidence="14 18" id="KW-1133">Transmembrane helix</keyword>
<dbReference type="InterPro" id="IPR008250">
    <property type="entry name" value="ATPase_P-typ_transduc_dom_A_sf"/>
</dbReference>
<keyword evidence="7" id="KW-0997">Cell inner membrane</keyword>
<dbReference type="EMBL" id="MHIE01000009">
    <property type="protein sequence ID" value="OGY45998.1"/>
    <property type="molecule type" value="Genomic_DNA"/>
</dbReference>
<dbReference type="NCBIfam" id="TIGR01494">
    <property type="entry name" value="ATPase_P-type"/>
    <property type="match status" value="2"/>
</dbReference>
<feature type="domain" description="Cation-transporting P-type ATPase N-terminal" evidence="19">
    <location>
        <begin position="7"/>
        <end position="80"/>
    </location>
</feature>
<dbReference type="SUPFAM" id="SSF56784">
    <property type="entry name" value="HAD-like"/>
    <property type="match status" value="1"/>
</dbReference>
<accession>A0A1G1Y122</accession>
<evidence type="ECO:0000256" key="9">
    <source>
        <dbReference type="ARBA" id="ARBA00022692"/>
    </source>
</evidence>
<evidence type="ECO:0000256" key="7">
    <source>
        <dbReference type="ARBA" id="ARBA00022519"/>
    </source>
</evidence>
<evidence type="ECO:0000256" key="13">
    <source>
        <dbReference type="ARBA" id="ARBA00022967"/>
    </source>
</evidence>
<dbReference type="EC" id="7.2.2.14" evidence="4"/>
<dbReference type="NCBIfam" id="TIGR01524">
    <property type="entry name" value="ATPase-IIIB_Mg"/>
    <property type="match status" value="1"/>
</dbReference>
<dbReference type="InterPro" id="IPR059000">
    <property type="entry name" value="ATPase_P-type_domA"/>
</dbReference>